<dbReference type="Gene3D" id="3.40.50.1000">
    <property type="entry name" value="HAD superfamily/HAD-like"/>
    <property type="match status" value="2"/>
</dbReference>
<dbReference type="InterPro" id="IPR023214">
    <property type="entry name" value="HAD_sf"/>
</dbReference>
<dbReference type="GO" id="GO:0046474">
    <property type="term" value="P:glycerophospholipid biosynthetic process"/>
    <property type="evidence" value="ECO:0007669"/>
    <property type="project" value="TreeGrafter"/>
</dbReference>
<accession>A0A9W8EFR9</accession>
<dbReference type="InterPro" id="IPR006353">
    <property type="entry name" value="HAD-SF_hydro_IIA_CECR5"/>
</dbReference>
<dbReference type="AlphaFoldDB" id="A0A9W8EFR9"/>
<dbReference type="PANTHER" id="PTHR14269">
    <property type="entry name" value="CDP-DIACYLGLYCEROL--GLYCEROL-3-PHOSPHATE 3-PHOSPHATIDYLTRANSFERASE-RELATED"/>
    <property type="match status" value="1"/>
</dbReference>
<protein>
    <submittedName>
        <fullName evidence="1">Uncharacterized protein</fullName>
    </submittedName>
</protein>
<dbReference type="NCBIfam" id="TIGR01460">
    <property type="entry name" value="HAD-SF-IIA"/>
    <property type="match status" value="1"/>
</dbReference>
<dbReference type="Proteomes" id="UP001150907">
    <property type="component" value="Unassembled WGS sequence"/>
</dbReference>
<reference evidence="1" key="1">
    <citation type="submission" date="2022-07" db="EMBL/GenBank/DDBJ databases">
        <title>Phylogenomic reconstructions and comparative analyses of Kickxellomycotina fungi.</title>
        <authorList>
            <person name="Reynolds N.K."/>
            <person name="Stajich J.E."/>
            <person name="Barry K."/>
            <person name="Grigoriev I.V."/>
            <person name="Crous P."/>
            <person name="Smith M.E."/>
        </authorList>
    </citation>
    <scope>NUCLEOTIDE SEQUENCE</scope>
    <source>
        <strain evidence="1">IMI 214461</strain>
    </source>
</reference>
<evidence type="ECO:0000313" key="2">
    <source>
        <dbReference type="Proteomes" id="UP001150907"/>
    </source>
</evidence>
<proteinExistence type="predicted"/>
<dbReference type="InterPro" id="IPR036412">
    <property type="entry name" value="HAD-like_sf"/>
</dbReference>
<dbReference type="OrthoDB" id="10251048at2759"/>
<sequence>MISGCMQRVLAPLQQAAVALDIDGVLVKGKRALEEGGRALRMLGGHNRLRRRIPFVLLTNGGGVSEAEKAADVSRLLGVQIAADQIVLAHSPMRALAAEYAHKHVLVVGGEQSRCAHIARGYGLANVSTPNDVVAWRPSAWPFMPPPAAEQLSAPAVRNYASDPFHAVMVFHDSFDFGRDLQIATDVLRSRDATLGAELVNRQSVPLFMSNEDLIFSNDYARPRFGQGAYHVCLRAMWAALTAGAPLEYTLFGKPHAVQYRYAERLLDRLVLAAEPDADIARLHARRRIYAVGDNPAADIAGANAAGWTSVLVRTGIFSGAADANDPVHPAHHVADHVEDAVAWIVDSELARMEAPPP</sequence>
<dbReference type="EMBL" id="JANBQF010000171">
    <property type="protein sequence ID" value="KAJ2004171.1"/>
    <property type="molecule type" value="Genomic_DNA"/>
</dbReference>
<dbReference type="NCBIfam" id="TIGR01456">
    <property type="entry name" value="CECR5"/>
    <property type="match status" value="1"/>
</dbReference>
<gene>
    <name evidence="1" type="ORF">H4R26_002661</name>
</gene>
<organism evidence="1 2">
    <name type="scientific">Coemansia thaxteri</name>
    <dbReference type="NCBI Taxonomy" id="2663907"/>
    <lineage>
        <taxon>Eukaryota</taxon>
        <taxon>Fungi</taxon>
        <taxon>Fungi incertae sedis</taxon>
        <taxon>Zoopagomycota</taxon>
        <taxon>Kickxellomycotina</taxon>
        <taxon>Kickxellomycetes</taxon>
        <taxon>Kickxellales</taxon>
        <taxon>Kickxellaceae</taxon>
        <taxon>Coemansia</taxon>
    </lineage>
</organism>
<name>A0A9W8EFR9_9FUNG</name>
<dbReference type="SUPFAM" id="SSF56784">
    <property type="entry name" value="HAD-like"/>
    <property type="match status" value="1"/>
</dbReference>
<dbReference type="Pfam" id="PF13344">
    <property type="entry name" value="Hydrolase_6"/>
    <property type="match status" value="1"/>
</dbReference>
<dbReference type="InterPro" id="IPR050324">
    <property type="entry name" value="CDP-alcohol_PTase-I"/>
</dbReference>
<keyword evidence="2" id="KW-1185">Reference proteome</keyword>
<dbReference type="InterPro" id="IPR006357">
    <property type="entry name" value="HAD-SF_hydro_IIA"/>
</dbReference>
<dbReference type="GO" id="GO:0005739">
    <property type="term" value="C:mitochondrion"/>
    <property type="evidence" value="ECO:0007669"/>
    <property type="project" value="TreeGrafter"/>
</dbReference>
<dbReference type="Pfam" id="PF13242">
    <property type="entry name" value="Hydrolase_like"/>
    <property type="match status" value="1"/>
</dbReference>
<comment type="caution">
    <text evidence="1">The sequence shown here is derived from an EMBL/GenBank/DDBJ whole genome shotgun (WGS) entry which is preliminary data.</text>
</comment>
<dbReference type="PANTHER" id="PTHR14269:SF4">
    <property type="entry name" value="CAT EYE SYNDROME CRITICAL REGION PROTEIN 5"/>
    <property type="match status" value="1"/>
</dbReference>
<evidence type="ECO:0000313" key="1">
    <source>
        <dbReference type="EMBL" id="KAJ2004171.1"/>
    </source>
</evidence>